<feature type="domain" description="PBP" evidence="3">
    <location>
        <begin position="64"/>
        <end position="330"/>
    </location>
</feature>
<sequence length="346" mass="37773">MSNLHEKSYGKLTLITVGVAAFISLVWSVGLIGKGIGQLFQGSEIQAVENGRNIPDFASVPNVATGVFNYGGSTAWASLRLVVDSVIQSERPEIQLRYVQPKQEAPGSSPGIQMLLADRLDFVQTAQPLDSEELELAKQQGLELQQVPVAVDSIAVAVHPQLNISGLTLKQLQDIYTGKITNWQELGGADLPITTYSRPRSTGGMVDFFTSKVLQGREFGPNVEFVTTTTQALRLLANNPGGIYYGSIPAIVPQCTVKPLSLGLQEDDLVAPYQKPLVSAAKCPQQRNQINTRVLRTAQYPLTYYLYVVFIQNEEKRSQIGRAYANFLLTPQGQKLIGKTGLIPLD</sequence>
<keyword evidence="2" id="KW-0812">Transmembrane</keyword>
<proteinExistence type="predicted"/>
<dbReference type="Gene3D" id="3.40.190.10">
    <property type="entry name" value="Periplasmic binding protein-like II"/>
    <property type="match status" value="2"/>
</dbReference>
<keyword evidence="5" id="KW-1185">Reference proteome</keyword>
<dbReference type="InterPro" id="IPR050811">
    <property type="entry name" value="Phosphate_ABC_transporter"/>
</dbReference>
<accession>A0A563VS23</accession>
<dbReference type="PANTHER" id="PTHR30570:SF1">
    <property type="entry name" value="PHOSPHATE-BINDING PROTEIN PSTS"/>
    <property type="match status" value="1"/>
</dbReference>
<dbReference type="EMBL" id="CAACVJ010000170">
    <property type="protein sequence ID" value="VEP14258.1"/>
    <property type="molecule type" value="Genomic_DNA"/>
</dbReference>
<feature type="transmembrane region" description="Helical" evidence="2">
    <location>
        <begin position="12"/>
        <end position="33"/>
    </location>
</feature>
<evidence type="ECO:0000256" key="2">
    <source>
        <dbReference type="SAM" id="Phobius"/>
    </source>
</evidence>
<keyword evidence="2" id="KW-1133">Transmembrane helix</keyword>
<evidence type="ECO:0000256" key="1">
    <source>
        <dbReference type="ARBA" id="ARBA00022729"/>
    </source>
</evidence>
<dbReference type="PANTHER" id="PTHR30570">
    <property type="entry name" value="PERIPLASMIC PHOSPHATE BINDING COMPONENT OF PHOSPHATE ABC TRANSPORTER"/>
    <property type="match status" value="1"/>
</dbReference>
<keyword evidence="1" id="KW-0732">Signal</keyword>
<dbReference type="Proteomes" id="UP000320055">
    <property type="component" value="Unassembled WGS sequence"/>
</dbReference>
<dbReference type="SUPFAM" id="SSF53850">
    <property type="entry name" value="Periplasmic binding protein-like II"/>
    <property type="match status" value="1"/>
</dbReference>
<name>A0A563VS23_9CYAN</name>
<gene>
    <name evidence="4" type="ORF">H1P_2510003</name>
</gene>
<reference evidence="4 5" key="1">
    <citation type="submission" date="2019-01" db="EMBL/GenBank/DDBJ databases">
        <authorList>
            <person name="Brito A."/>
        </authorList>
    </citation>
    <scope>NUCLEOTIDE SEQUENCE [LARGE SCALE GENOMIC DNA]</scope>
    <source>
        <strain evidence="4">1</strain>
    </source>
</reference>
<protein>
    <submittedName>
        <fullName evidence="4">ABC-type phosphate transport system, periplasmic component</fullName>
    </submittedName>
</protein>
<evidence type="ECO:0000259" key="3">
    <source>
        <dbReference type="Pfam" id="PF12849"/>
    </source>
</evidence>
<evidence type="ECO:0000313" key="4">
    <source>
        <dbReference type="EMBL" id="VEP14258.1"/>
    </source>
</evidence>
<keyword evidence="2" id="KW-0472">Membrane</keyword>
<evidence type="ECO:0000313" key="5">
    <source>
        <dbReference type="Proteomes" id="UP000320055"/>
    </source>
</evidence>
<dbReference type="AlphaFoldDB" id="A0A563VS23"/>
<dbReference type="InterPro" id="IPR024370">
    <property type="entry name" value="PBP_domain"/>
</dbReference>
<dbReference type="OrthoDB" id="506979at2"/>
<dbReference type="RefSeq" id="WP_144872687.1">
    <property type="nucleotide sequence ID" value="NZ_LR213994.1"/>
</dbReference>
<dbReference type="Pfam" id="PF12849">
    <property type="entry name" value="PBP_like_2"/>
    <property type="match status" value="1"/>
</dbReference>
<organism evidence="4 5">
    <name type="scientific">Hyella patelloides LEGE 07179</name>
    <dbReference type="NCBI Taxonomy" id="945734"/>
    <lineage>
        <taxon>Bacteria</taxon>
        <taxon>Bacillati</taxon>
        <taxon>Cyanobacteriota</taxon>
        <taxon>Cyanophyceae</taxon>
        <taxon>Pleurocapsales</taxon>
        <taxon>Hyellaceae</taxon>
        <taxon>Hyella</taxon>
    </lineage>
</organism>